<dbReference type="Proteomes" id="UP000075230">
    <property type="component" value="Unassembled WGS sequence"/>
</dbReference>
<dbReference type="Pfam" id="PF01753">
    <property type="entry name" value="zf-MYND"/>
    <property type="match status" value="1"/>
</dbReference>
<organism evidence="4 5">
    <name type="scientific">Aspergillus kawachii</name>
    <name type="common">White koji mold</name>
    <name type="synonym">Aspergillus awamori var. kawachi</name>
    <dbReference type="NCBI Taxonomy" id="1069201"/>
    <lineage>
        <taxon>Eukaryota</taxon>
        <taxon>Fungi</taxon>
        <taxon>Dikarya</taxon>
        <taxon>Ascomycota</taxon>
        <taxon>Pezizomycotina</taxon>
        <taxon>Eurotiomycetes</taxon>
        <taxon>Eurotiomycetidae</taxon>
        <taxon>Eurotiales</taxon>
        <taxon>Aspergillaceae</taxon>
        <taxon>Aspergillus</taxon>
        <taxon>Aspergillus subgen. Circumdati</taxon>
    </lineage>
</organism>
<gene>
    <name evidence="4" type="ORF">RIB2604_01901180</name>
</gene>
<dbReference type="AlphaFoldDB" id="A0A146FH13"/>
<keyword evidence="2" id="KW-0863">Zinc-finger</keyword>
<evidence type="ECO:0000313" key="5">
    <source>
        <dbReference type="Proteomes" id="UP000075230"/>
    </source>
</evidence>
<evidence type="ECO:0000256" key="1">
    <source>
        <dbReference type="ARBA" id="ARBA00022723"/>
    </source>
</evidence>
<dbReference type="Gene3D" id="6.10.140.2220">
    <property type="match status" value="1"/>
</dbReference>
<name>A0A146FH13_ASPKA</name>
<keyword evidence="3" id="KW-0862">Zinc</keyword>
<dbReference type="GO" id="GO:0008270">
    <property type="term" value="F:zinc ion binding"/>
    <property type="evidence" value="ECO:0007669"/>
    <property type="project" value="UniProtKB-KW"/>
</dbReference>
<evidence type="ECO:0000313" key="4">
    <source>
        <dbReference type="EMBL" id="GAT25166.1"/>
    </source>
</evidence>
<evidence type="ECO:0000256" key="3">
    <source>
        <dbReference type="ARBA" id="ARBA00022833"/>
    </source>
</evidence>
<sequence length="158" mass="17838">MSVQYCGPECQKSHWPQHKLACMSPLRQGAWQPACALESRLPSVVQGPLNQFIGPNTHLRGNSPAIDVLQLDSNEGRHYDHDLRLLFAGDLQNFIEIIAQLPKSYDGSLEVTINDRDIDVVARNVIMLQIHLSMDEDDATIDCIIHLWYSAFLRDTLS</sequence>
<keyword evidence="1" id="KW-0479">Metal-binding</keyword>
<dbReference type="EMBL" id="BCWF01000019">
    <property type="protein sequence ID" value="GAT25166.1"/>
    <property type="molecule type" value="Genomic_DNA"/>
</dbReference>
<dbReference type="SUPFAM" id="SSF144232">
    <property type="entry name" value="HIT/MYND zinc finger-like"/>
    <property type="match status" value="1"/>
</dbReference>
<evidence type="ECO:0000256" key="2">
    <source>
        <dbReference type="ARBA" id="ARBA00022771"/>
    </source>
</evidence>
<protein>
    <submittedName>
        <fullName evidence="4">Uncharacterized protein</fullName>
    </submittedName>
</protein>
<dbReference type="Pfam" id="PF14737">
    <property type="entry name" value="DUF4470"/>
    <property type="match status" value="1"/>
</dbReference>
<accession>A0A146FH13</accession>
<reference evidence="5" key="2">
    <citation type="submission" date="2016-02" db="EMBL/GenBank/DDBJ databases">
        <title>Genome sequencing of Aspergillus luchuensis NBRC 4314.</title>
        <authorList>
            <person name="Yamada O."/>
        </authorList>
    </citation>
    <scope>NUCLEOTIDE SEQUENCE [LARGE SCALE GENOMIC DNA]</scope>
    <source>
        <strain evidence="5">RIB 2604</strain>
    </source>
</reference>
<comment type="caution">
    <text evidence="4">The sequence shown here is derived from an EMBL/GenBank/DDBJ whole genome shotgun (WGS) entry which is preliminary data.</text>
</comment>
<dbReference type="InterPro" id="IPR002893">
    <property type="entry name" value="Znf_MYND"/>
</dbReference>
<reference evidence="4 5" key="1">
    <citation type="journal article" date="2016" name="DNA Res.">
        <title>Genome sequence of Aspergillus luchuensis NBRC 4314.</title>
        <authorList>
            <person name="Yamada O."/>
            <person name="Machida M."/>
            <person name="Hosoyama A."/>
            <person name="Goto M."/>
            <person name="Takahashi T."/>
            <person name="Futagami T."/>
            <person name="Yamagata Y."/>
            <person name="Takeuchi M."/>
            <person name="Kobayashi T."/>
            <person name="Koike H."/>
            <person name="Abe K."/>
            <person name="Asai K."/>
            <person name="Arita M."/>
            <person name="Fujita N."/>
            <person name="Fukuda K."/>
            <person name="Higa K."/>
            <person name="Horikawa H."/>
            <person name="Ishikawa T."/>
            <person name="Jinno K."/>
            <person name="Kato Y."/>
            <person name="Kirimura K."/>
            <person name="Mizutani O."/>
            <person name="Nakasone K."/>
            <person name="Sano M."/>
            <person name="Shiraishi Y."/>
            <person name="Tsukahara M."/>
            <person name="Gomi K."/>
        </authorList>
    </citation>
    <scope>NUCLEOTIDE SEQUENCE [LARGE SCALE GENOMIC DNA]</scope>
    <source>
        <strain evidence="4 5">RIB 2604</strain>
    </source>
</reference>
<proteinExistence type="predicted"/>
<dbReference type="InterPro" id="IPR027974">
    <property type="entry name" value="DUF4470"/>
</dbReference>